<dbReference type="InterPro" id="IPR013909">
    <property type="entry name" value="NuBaID_C"/>
</dbReference>
<dbReference type="PANTHER" id="PTHR15835">
    <property type="entry name" value="NUCLEAR-INTERACTING PARTNER OF ALK"/>
    <property type="match status" value="1"/>
</dbReference>
<feature type="compositionally biased region" description="Polar residues" evidence="6">
    <location>
        <begin position="641"/>
        <end position="650"/>
    </location>
</feature>
<protein>
    <submittedName>
        <fullName evidence="10">Uncharacterized protein LOC101510093 isoform X1</fullName>
    </submittedName>
</protein>
<dbReference type="STRING" id="3827.A0A1S2YR33"/>
<organism evidence="9 10">
    <name type="scientific">Cicer arietinum</name>
    <name type="common">Chickpea</name>
    <name type="synonym">Garbanzo</name>
    <dbReference type="NCBI Taxonomy" id="3827"/>
    <lineage>
        <taxon>Eukaryota</taxon>
        <taxon>Viridiplantae</taxon>
        <taxon>Streptophyta</taxon>
        <taxon>Embryophyta</taxon>
        <taxon>Tracheophyta</taxon>
        <taxon>Spermatophyta</taxon>
        <taxon>Magnoliopsida</taxon>
        <taxon>eudicotyledons</taxon>
        <taxon>Gunneridae</taxon>
        <taxon>Pentapetalae</taxon>
        <taxon>rosids</taxon>
        <taxon>fabids</taxon>
        <taxon>Fabales</taxon>
        <taxon>Fabaceae</taxon>
        <taxon>Papilionoideae</taxon>
        <taxon>50 kb inversion clade</taxon>
        <taxon>NPAAA clade</taxon>
        <taxon>Hologalegina</taxon>
        <taxon>IRL clade</taxon>
        <taxon>Cicereae</taxon>
        <taxon>Cicer</taxon>
    </lineage>
</organism>
<feature type="domain" description="C3HC-type" evidence="7">
    <location>
        <begin position="82"/>
        <end position="206"/>
    </location>
</feature>
<dbReference type="eggNOG" id="KOG4765">
    <property type="taxonomic scope" value="Eukaryota"/>
</dbReference>
<comment type="subcellular location">
    <subcellularLocation>
        <location evidence="1">Nucleus</location>
    </subcellularLocation>
</comment>
<reference evidence="9" key="1">
    <citation type="journal article" date="2013" name="Nat. Biotechnol.">
        <title>Draft genome sequence of chickpea (Cicer arietinum) provides a resource for trait improvement.</title>
        <authorList>
            <person name="Varshney R.K."/>
            <person name="Song C."/>
            <person name="Saxena R.K."/>
            <person name="Azam S."/>
            <person name="Yu S."/>
            <person name="Sharpe A.G."/>
            <person name="Cannon S."/>
            <person name="Baek J."/>
            <person name="Rosen B.D."/>
            <person name="Tar'an B."/>
            <person name="Millan T."/>
            <person name="Zhang X."/>
            <person name="Ramsay L.D."/>
            <person name="Iwata A."/>
            <person name="Wang Y."/>
            <person name="Nelson W."/>
            <person name="Farmer A.D."/>
            <person name="Gaur P.M."/>
            <person name="Soderlund C."/>
            <person name="Penmetsa R.V."/>
            <person name="Xu C."/>
            <person name="Bharti A.K."/>
            <person name="He W."/>
            <person name="Winter P."/>
            <person name="Zhao S."/>
            <person name="Hane J.K."/>
            <person name="Carrasquilla-Garcia N."/>
            <person name="Condie J.A."/>
            <person name="Upadhyaya H.D."/>
            <person name="Luo M.C."/>
            <person name="Thudi M."/>
            <person name="Gowda C.L."/>
            <person name="Singh N.P."/>
            <person name="Lichtenzveig J."/>
            <person name="Gali K.K."/>
            <person name="Rubio J."/>
            <person name="Nadarajan N."/>
            <person name="Dolezel J."/>
            <person name="Bansal K.C."/>
            <person name="Xu X."/>
            <person name="Edwards D."/>
            <person name="Zhang G."/>
            <person name="Kahl G."/>
            <person name="Gil J."/>
            <person name="Singh K.B."/>
            <person name="Datta S.K."/>
            <person name="Jackson S.A."/>
            <person name="Wang J."/>
            <person name="Cook D.R."/>
        </authorList>
    </citation>
    <scope>NUCLEOTIDE SEQUENCE [LARGE SCALE GENOMIC DNA]</scope>
    <source>
        <strain evidence="9">cv. CDC Frontier</strain>
    </source>
</reference>
<feature type="domain" description="NuBaID C-terminal" evidence="8">
    <location>
        <begin position="588"/>
        <end position="625"/>
    </location>
</feature>
<keyword evidence="4" id="KW-0862">Zinc</keyword>
<evidence type="ECO:0000313" key="10">
    <source>
        <dbReference type="RefSeq" id="XP_004508584.1"/>
    </source>
</evidence>
<keyword evidence="3" id="KW-0863">Zinc-finger</keyword>
<dbReference type="GO" id="GO:0005634">
    <property type="term" value="C:nucleus"/>
    <property type="evidence" value="ECO:0007669"/>
    <property type="project" value="UniProtKB-SubCell"/>
</dbReference>
<keyword evidence="5" id="KW-0539">Nucleus</keyword>
<evidence type="ECO:0000256" key="5">
    <source>
        <dbReference type="ARBA" id="ARBA00023242"/>
    </source>
</evidence>
<dbReference type="GO" id="GO:0008270">
    <property type="term" value="F:zinc ion binding"/>
    <property type="evidence" value="ECO:0007669"/>
    <property type="project" value="InterPro"/>
</dbReference>
<feature type="compositionally biased region" description="Basic and acidic residues" evidence="6">
    <location>
        <begin position="557"/>
        <end position="568"/>
    </location>
</feature>
<evidence type="ECO:0000259" key="7">
    <source>
        <dbReference type="Pfam" id="PF07967"/>
    </source>
</evidence>
<dbReference type="Proteomes" id="UP000087171">
    <property type="component" value="Chromosome Ca7"/>
</dbReference>
<gene>
    <name evidence="10" type="primary">LOC101510093</name>
</gene>
<evidence type="ECO:0000259" key="8">
    <source>
        <dbReference type="Pfam" id="PF08600"/>
    </source>
</evidence>
<evidence type="ECO:0000256" key="6">
    <source>
        <dbReference type="SAM" id="MobiDB-lite"/>
    </source>
</evidence>
<feature type="compositionally biased region" description="Polar residues" evidence="6">
    <location>
        <begin position="677"/>
        <end position="686"/>
    </location>
</feature>
<proteinExistence type="predicted"/>
<evidence type="ECO:0000256" key="2">
    <source>
        <dbReference type="ARBA" id="ARBA00022723"/>
    </source>
</evidence>
<feature type="region of interest" description="Disordered" evidence="6">
    <location>
        <begin position="17"/>
        <end position="45"/>
    </location>
</feature>
<dbReference type="InterPro" id="IPR012935">
    <property type="entry name" value="NuBaID_N"/>
</dbReference>
<dbReference type="PANTHER" id="PTHR15835:SF6">
    <property type="entry name" value="ZINC FINGER C3HC-TYPE PROTEIN 1"/>
    <property type="match status" value="1"/>
</dbReference>
<keyword evidence="9" id="KW-1185">Reference proteome</keyword>
<reference evidence="10" key="2">
    <citation type="submission" date="2025-08" db="UniProtKB">
        <authorList>
            <consortium name="RefSeq"/>
        </authorList>
    </citation>
    <scope>IDENTIFICATION</scope>
    <source>
        <tissue evidence="10">Etiolated seedlings</tissue>
    </source>
</reference>
<keyword evidence="2" id="KW-0479">Metal-binding</keyword>
<evidence type="ECO:0000313" key="9">
    <source>
        <dbReference type="Proteomes" id="UP000087171"/>
    </source>
</evidence>
<dbReference type="KEGG" id="cam:101510093"/>
<dbReference type="Pfam" id="PF07967">
    <property type="entry name" value="zf-C3HC"/>
    <property type="match status" value="1"/>
</dbReference>
<dbReference type="GeneID" id="101510093"/>
<dbReference type="Pfam" id="PF08600">
    <property type="entry name" value="NuBaID_C"/>
    <property type="match status" value="1"/>
</dbReference>
<feature type="compositionally biased region" description="Low complexity" evidence="6">
    <location>
        <begin position="19"/>
        <end position="33"/>
    </location>
</feature>
<dbReference type="PaxDb" id="3827-XP_004508584.1"/>
<evidence type="ECO:0000256" key="1">
    <source>
        <dbReference type="ARBA" id="ARBA00004123"/>
    </source>
</evidence>
<feature type="region of interest" description="Disordered" evidence="6">
    <location>
        <begin position="517"/>
        <end position="568"/>
    </location>
</feature>
<feature type="region of interest" description="Disordered" evidence="6">
    <location>
        <begin position="635"/>
        <end position="686"/>
    </location>
</feature>
<evidence type="ECO:0000256" key="3">
    <source>
        <dbReference type="ARBA" id="ARBA00022771"/>
    </source>
</evidence>
<sequence length="686" mass="75466">MAQDSEKRFRSIMDKLFHSSKSPSNTYSSSSGGVQLSNSRGKKRPYQSIVSVSGVVMDWRGDDQSSSSAAAPELQPHHLCRPWDRADFMTRLATFKSISWFAKPKIVSAVNCARRGWINVDVDTIACEECGARLLFSTPASWNHQQVEKAALVFSLKLDNGHRLLCPWIDNACSETVARFPPITPPLLVDNFRERCSALLQLSALPRISSSAMEHIQSPLLDNFLGQSLTQESGNGSTENSGMEDAGSQEERKLYYQAQKLISLCGWELRFLPYAVDCKNVSDQSHKNSTILYCPQVVADLKNNNLTASSADNNESLKMDENSKYSIGEQMDPNSAVLDCSLCGATVGLWAFCTIPRPVESVRLVGYAEVNGENDFVIQNSLNKDKNDIENRQGVNNAVSDIANSSKDTSSSLNMTIAGGPPPTKQTFRAIISLPVIGQNLRARLSYDYDIRDHVFVNRGGIQSESQEIRIQDKIENTVNVSSEQSVPVSRETSNYETGSQASIRDMVVDNVLEGTHSAVQPSGVKGKMPVQAETDGLPSSSQKDVAGDEALSVSHKTKEGSNVESCGAKERVENPINSEDVHKSLGKFKNSTVSDKAMEFDPIRQHRHFCPWIASEDDGEPGWKQTLSALCRPKEHLPHSPNTSPSSMPTIKVDDPVGSIRKLFNSPPSRRMKLTHISSQNAEHS</sequence>
<accession>A0A1S2YR33</accession>
<evidence type="ECO:0000256" key="4">
    <source>
        <dbReference type="ARBA" id="ARBA00022833"/>
    </source>
</evidence>
<dbReference type="AlphaFoldDB" id="A0A1S2YR33"/>
<dbReference type="RefSeq" id="XP_004508584.1">
    <property type="nucleotide sequence ID" value="XM_004508527.3"/>
</dbReference>
<name>A0A1S2YR33_CICAR</name>
<dbReference type="OrthoDB" id="614844at2759"/>